<sequence length="373" mass="41039">MALRAVIAGVSGIVGGNLAALLVSKGWEVHGLARRPETGILGVRPIAADLLKPESLRAALAGIDPTHVFFATWLRQATETENCAVNGAMVRNLLSAFDSSDSLRHVALVTGLKHYLGPFESYASQRPETPFREEMPRTPVENFYYTQEDEVFEAARRRGFTWSVHRPHTIIGYALGNAMNMGVTLAVYAAICRETGRPFVFPGSVQQWEGLTDVTDARILARHLEWAATSDAGRNQAFNIVNGDVFRWKWLWPKLATDFGIDAAPYPGRPTPLDPQLAGAGPVWAEIAAKYGLAQPDLDKLASAWHTDLDLGREMEVVTDMTQSRVAGFTDYQPTLGSFLDLFARLREDRIIPTFGLPRANGRSSDLHSVDHA</sequence>
<dbReference type="STRING" id="1387353.BSF38_02940"/>
<dbReference type="InterPro" id="IPR036291">
    <property type="entry name" value="NAD(P)-bd_dom_sf"/>
</dbReference>
<reference evidence="3" key="1">
    <citation type="submission" date="2016-12" db="EMBL/GenBank/DDBJ databases">
        <title>Comparative genomics of four Isosphaeraceae planctomycetes: a common pool of plasmids and glycoside hydrolase genes.</title>
        <authorList>
            <person name="Ivanova A."/>
        </authorList>
    </citation>
    <scope>NUCLEOTIDE SEQUENCE [LARGE SCALE GENOMIC DNA]</scope>
    <source>
        <strain evidence="3">PX4</strain>
    </source>
</reference>
<proteinExistence type="predicted"/>
<dbReference type="AlphaFoldDB" id="A0A1U7CRA3"/>
<evidence type="ECO:0000259" key="1">
    <source>
        <dbReference type="Pfam" id="PF22917"/>
    </source>
</evidence>
<feature type="domain" description="PRISE-like Rossmann-fold" evidence="1">
    <location>
        <begin position="57"/>
        <end position="353"/>
    </location>
</feature>
<evidence type="ECO:0000313" key="2">
    <source>
        <dbReference type="EMBL" id="APW61426.1"/>
    </source>
</evidence>
<dbReference type="RefSeq" id="WP_083712951.1">
    <property type="nucleotide sequence ID" value="NZ_CP019082.1"/>
</dbReference>
<gene>
    <name evidence="2" type="primary">rmd_2</name>
    <name evidence="2" type="ORF">BSF38_02940</name>
</gene>
<dbReference type="EC" id="1.1.1.281" evidence="2"/>
<evidence type="ECO:0000313" key="3">
    <source>
        <dbReference type="Proteomes" id="UP000186309"/>
    </source>
</evidence>
<dbReference type="CDD" id="cd08948">
    <property type="entry name" value="5beta-POR_like_SDR_a"/>
    <property type="match status" value="1"/>
</dbReference>
<dbReference type="InterPro" id="IPR055222">
    <property type="entry name" value="PRISE-like_Rossmann-fold"/>
</dbReference>
<dbReference type="PANTHER" id="PTHR32487">
    <property type="entry name" value="3-OXO-DELTA(4,5)-STEROID 5-BETA-REDUCTASE"/>
    <property type="match status" value="1"/>
</dbReference>
<accession>A0A1U7CRA3</accession>
<dbReference type="EMBL" id="CP019082">
    <property type="protein sequence ID" value="APW61426.1"/>
    <property type="molecule type" value="Genomic_DNA"/>
</dbReference>
<dbReference type="SUPFAM" id="SSF51735">
    <property type="entry name" value="NAD(P)-binding Rossmann-fold domains"/>
    <property type="match status" value="1"/>
</dbReference>
<name>A0A1U7CRA3_9BACT</name>
<protein>
    <submittedName>
        <fullName evidence="2">GDP-6-deoxy-D-mannose reductase</fullName>
        <ecNumber evidence="2">1.1.1.281</ecNumber>
    </submittedName>
</protein>
<dbReference type="KEGG" id="pbor:BSF38_02940"/>
<keyword evidence="2" id="KW-0560">Oxidoreductase</keyword>
<dbReference type="Pfam" id="PF22917">
    <property type="entry name" value="PRISE"/>
    <property type="match status" value="1"/>
</dbReference>
<dbReference type="Proteomes" id="UP000186309">
    <property type="component" value="Chromosome"/>
</dbReference>
<dbReference type="PANTHER" id="PTHR32487:SF0">
    <property type="entry name" value="3-OXO-DELTA(4,5)-STEROID 5-BETA-REDUCTASE"/>
    <property type="match status" value="1"/>
</dbReference>
<organism evidence="2 3">
    <name type="scientific">Paludisphaera borealis</name>
    <dbReference type="NCBI Taxonomy" id="1387353"/>
    <lineage>
        <taxon>Bacteria</taxon>
        <taxon>Pseudomonadati</taxon>
        <taxon>Planctomycetota</taxon>
        <taxon>Planctomycetia</taxon>
        <taxon>Isosphaerales</taxon>
        <taxon>Isosphaeraceae</taxon>
        <taxon>Paludisphaera</taxon>
    </lineage>
</organism>
<dbReference type="Gene3D" id="3.40.50.720">
    <property type="entry name" value="NAD(P)-binding Rossmann-like Domain"/>
    <property type="match status" value="1"/>
</dbReference>
<keyword evidence="3" id="KW-1185">Reference proteome</keyword>
<dbReference type="GO" id="GO:0033705">
    <property type="term" value="F:GDP-4-dehydro-6-deoxy-D-mannose reductase activity"/>
    <property type="evidence" value="ECO:0007669"/>
    <property type="project" value="UniProtKB-EC"/>
</dbReference>
<dbReference type="OrthoDB" id="4392084at2"/>